<feature type="domain" description="Aminoglycoside phosphotransferase" evidence="1">
    <location>
        <begin position="51"/>
        <end position="258"/>
    </location>
</feature>
<organism evidence="2 3">
    <name type="scientific">Jannaschia aquimarina</name>
    <dbReference type="NCBI Taxonomy" id="935700"/>
    <lineage>
        <taxon>Bacteria</taxon>
        <taxon>Pseudomonadati</taxon>
        <taxon>Pseudomonadota</taxon>
        <taxon>Alphaproteobacteria</taxon>
        <taxon>Rhodobacterales</taxon>
        <taxon>Roseobacteraceae</taxon>
        <taxon>Jannaschia</taxon>
    </lineage>
</organism>
<dbReference type="PATRIC" id="fig|935700.4.peg.2973"/>
<comment type="caution">
    <text evidence="2">The sequence shown here is derived from an EMBL/GenBank/DDBJ whole genome shotgun (WGS) entry which is preliminary data.</text>
</comment>
<protein>
    <submittedName>
        <fullName evidence="2">Phosphotransferase enzyme family protein</fullName>
    </submittedName>
</protein>
<keyword evidence="3" id="KW-1185">Reference proteome</keyword>
<dbReference type="InterPro" id="IPR002575">
    <property type="entry name" value="Aminoglycoside_PTrfase"/>
</dbReference>
<sequence>MPTAPIETDLELSARASWPRLRQAADLPDGGWSIVRLSLRDDLGIARVTCLATHADGTRVVIKHQLRPYEPDAFVRHAEQLRLAHAGFPADAAFAIPGLLAVDRGSQSMLMEYVPGRALADLMREAADVAEERAFLTRAGAWLDRFHRSGPVDRAPFDTLPVTRQMRRLRRSIRGGERSAPAQFFIVRGTRHVEAMASCLSGGSTVNARRHGDLHMRNLILSDTCVSGVDISADQPGPVGHDIAKLLLDYVSLFRMPEDLPHGRLIPDDVRDAFFGGYGVIPSEDRSIEVLAQARLIQTMMRVPSRWGARTDAKRRSYERLRPLLRHVFSSDPEP</sequence>
<dbReference type="RefSeq" id="WP_089268403.1">
    <property type="nucleotide sequence ID" value="NZ_FZPF01000008.1"/>
</dbReference>
<dbReference type="EMBL" id="JYFE01000050">
    <property type="protein sequence ID" value="KIT15439.1"/>
    <property type="molecule type" value="Genomic_DNA"/>
</dbReference>
<dbReference type="InterPro" id="IPR011009">
    <property type="entry name" value="Kinase-like_dom_sf"/>
</dbReference>
<dbReference type="SUPFAM" id="SSF56112">
    <property type="entry name" value="Protein kinase-like (PK-like)"/>
    <property type="match status" value="1"/>
</dbReference>
<evidence type="ECO:0000313" key="3">
    <source>
        <dbReference type="Proteomes" id="UP000032232"/>
    </source>
</evidence>
<name>A0A0D1ECJ2_9RHOB</name>
<dbReference type="OrthoDB" id="7856512at2"/>
<dbReference type="GO" id="GO:0016740">
    <property type="term" value="F:transferase activity"/>
    <property type="evidence" value="ECO:0007669"/>
    <property type="project" value="UniProtKB-KW"/>
</dbReference>
<dbReference type="Proteomes" id="UP000032232">
    <property type="component" value="Unassembled WGS sequence"/>
</dbReference>
<proteinExistence type="predicted"/>
<dbReference type="Pfam" id="PF01636">
    <property type="entry name" value="APH"/>
    <property type="match status" value="1"/>
</dbReference>
<accession>A0A0D1ECJ2</accession>
<dbReference type="Gene3D" id="3.90.1200.10">
    <property type="match status" value="1"/>
</dbReference>
<evidence type="ECO:0000313" key="2">
    <source>
        <dbReference type="EMBL" id="KIT15439.1"/>
    </source>
</evidence>
<keyword evidence="2" id="KW-0808">Transferase</keyword>
<dbReference type="AlphaFoldDB" id="A0A0D1ECJ2"/>
<reference evidence="2 3" key="1">
    <citation type="submission" date="2015-02" db="EMBL/GenBank/DDBJ databases">
        <title>Genome Sequence of Jannaschia aquimarina DSM28248, a member of the Roseobacter clade.</title>
        <authorList>
            <person name="Voget S."/>
            <person name="Daniel R."/>
        </authorList>
    </citation>
    <scope>NUCLEOTIDE SEQUENCE [LARGE SCALE GENOMIC DNA]</scope>
    <source>
        <strain evidence="2 3">GSW-M26</strain>
    </source>
</reference>
<dbReference type="STRING" id="935700.jaqu_28730"/>
<gene>
    <name evidence="2" type="ORF">jaqu_28730</name>
</gene>
<evidence type="ECO:0000259" key="1">
    <source>
        <dbReference type="Pfam" id="PF01636"/>
    </source>
</evidence>